<keyword evidence="2" id="KW-0813">Transport</keyword>
<keyword evidence="7 9" id="KW-0472">Membrane</keyword>
<feature type="transmembrane region" description="Helical" evidence="9">
    <location>
        <begin position="12"/>
        <end position="33"/>
    </location>
</feature>
<evidence type="ECO:0000256" key="8">
    <source>
        <dbReference type="ARBA" id="ARBA00035655"/>
    </source>
</evidence>
<dbReference type="Proteomes" id="UP001303211">
    <property type="component" value="Chromosome"/>
</dbReference>
<evidence type="ECO:0000313" key="11">
    <source>
        <dbReference type="Proteomes" id="UP001303211"/>
    </source>
</evidence>
<feature type="transmembrane region" description="Helical" evidence="9">
    <location>
        <begin position="126"/>
        <end position="148"/>
    </location>
</feature>
<dbReference type="PANTHER" id="PTHR30574:SF1">
    <property type="entry name" value="SULPHUR TRANSPORT DOMAIN-CONTAINING PROTEIN"/>
    <property type="match status" value="1"/>
</dbReference>
<evidence type="ECO:0000256" key="6">
    <source>
        <dbReference type="ARBA" id="ARBA00022989"/>
    </source>
</evidence>
<dbReference type="EMBL" id="CP136921">
    <property type="protein sequence ID" value="WOO32520.1"/>
    <property type="molecule type" value="Genomic_DNA"/>
</dbReference>
<dbReference type="InterPro" id="IPR007272">
    <property type="entry name" value="Sulf_transp_TsuA/YedE"/>
</dbReference>
<reference evidence="10 11" key="1">
    <citation type="submission" date="2023-03" db="EMBL/GenBank/DDBJ databases">
        <title>Diaphorobacter basophil sp. nov., isolated from a sewage-treatment plant.</title>
        <authorList>
            <person name="Yang K."/>
        </authorList>
    </citation>
    <scope>NUCLEOTIDE SEQUENCE [LARGE SCALE GENOMIC DNA]</scope>
    <source>
        <strain evidence="10 11">Y-1</strain>
    </source>
</reference>
<keyword evidence="11" id="KW-1185">Reference proteome</keyword>
<keyword evidence="4" id="KW-0997">Cell inner membrane</keyword>
<sequence length="369" mass="38498">MTIDLATLVERHGTAGVLSVGGAVIGLLFGFFAQRSRFCLRAAVIEFWRGKFAEKLSVWLLAFATALIAVQGLILAGWLDVSGVRQLANRGSLSGALVGGLLFGVGMVMTRGCASRLLILSANGNLRALLSGLVFAVTAQATLAGSLAPLRSEIAGWWTVEGGSARNLLALVGAGHWDGLVLGALWLAVALYFSWRSGNRAWMWLGGLCTGLAVALAWWFNHAVAQASFDVVPVGGLTFSGPSAEWLMRVLANPGASFGFDSGMLPAVFVGSLLGALVGREFKVEGFKDGYSMARYIAGAMAMGFGSMLAGGCAVGAGMTGGAIFSLTAWLALAGMWLGAGFMDRWLAEPIHSLQPVTQQAPIVEQLAP</sequence>
<organism evidence="10 11">
    <name type="scientific">Diaphorobacter limosus</name>
    <dbReference type="NCBI Taxonomy" id="3036128"/>
    <lineage>
        <taxon>Bacteria</taxon>
        <taxon>Pseudomonadati</taxon>
        <taxon>Pseudomonadota</taxon>
        <taxon>Betaproteobacteria</taxon>
        <taxon>Burkholderiales</taxon>
        <taxon>Comamonadaceae</taxon>
        <taxon>Diaphorobacter</taxon>
    </lineage>
</organism>
<accession>A0ABZ0J2Q4</accession>
<dbReference type="Pfam" id="PF04143">
    <property type="entry name" value="Sulf_transp"/>
    <property type="match status" value="1"/>
</dbReference>
<evidence type="ECO:0000256" key="9">
    <source>
        <dbReference type="SAM" id="Phobius"/>
    </source>
</evidence>
<evidence type="ECO:0000256" key="7">
    <source>
        <dbReference type="ARBA" id="ARBA00023136"/>
    </source>
</evidence>
<feature type="transmembrane region" description="Helical" evidence="9">
    <location>
        <begin position="294"/>
        <end position="317"/>
    </location>
</feature>
<evidence type="ECO:0000256" key="1">
    <source>
        <dbReference type="ARBA" id="ARBA00004429"/>
    </source>
</evidence>
<keyword evidence="3" id="KW-1003">Cell membrane</keyword>
<feature type="transmembrane region" description="Helical" evidence="9">
    <location>
        <begin position="201"/>
        <end position="220"/>
    </location>
</feature>
<dbReference type="RefSeq" id="WP_317701979.1">
    <property type="nucleotide sequence ID" value="NZ_CP136921.1"/>
</dbReference>
<feature type="transmembrane region" description="Helical" evidence="9">
    <location>
        <begin position="168"/>
        <end position="194"/>
    </location>
</feature>
<proteinExistence type="inferred from homology"/>
<feature type="transmembrane region" description="Helical" evidence="9">
    <location>
        <begin position="263"/>
        <end position="282"/>
    </location>
</feature>
<comment type="similarity">
    <text evidence="8">Belongs to the TsuA/YedE (TC 9.B.102) family.</text>
</comment>
<feature type="transmembrane region" description="Helical" evidence="9">
    <location>
        <begin position="91"/>
        <end position="114"/>
    </location>
</feature>
<keyword evidence="5 9" id="KW-0812">Transmembrane</keyword>
<feature type="transmembrane region" description="Helical" evidence="9">
    <location>
        <begin position="58"/>
        <end position="79"/>
    </location>
</feature>
<evidence type="ECO:0000256" key="2">
    <source>
        <dbReference type="ARBA" id="ARBA00022448"/>
    </source>
</evidence>
<name>A0ABZ0J2Q4_9BURK</name>
<feature type="transmembrane region" description="Helical" evidence="9">
    <location>
        <begin position="323"/>
        <end position="343"/>
    </location>
</feature>
<dbReference type="PANTHER" id="PTHR30574">
    <property type="entry name" value="INNER MEMBRANE PROTEIN YEDE"/>
    <property type="match status" value="1"/>
</dbReference>
<evidence type="ECO:0000256" key="4">
    <source>
        <dbReference type="ARBA" id="ARBA00022519"/>
    </source>
</evidence>
<evidence type="ECO:0000313" key="10">
    <source>
        <dbReference type="EMBL" id="WOO32520.1"/>
    </source>
</evidence>
<comment type="subcellular location">
    <subcellularLocation>
        <location evidence="1">Cell inner membrane</location>
        <topology evidence="1">Multi-pass membrane protein</topology>
    </subcellularLocation>
</comment>
<evidence type="ECO:0000256" key="3">
    <source>
        <dbReference type="ARBA" id="ARBA00022475"/>
    </source>
</evidence>
<keyword evidence="6 9" id="KW-1133">Transmembrane helix</keyword>
<evidence type="ECO:0000256" key="5">
    <source>
        <dbReference type="ARBA" id="ARBA00022692"/>
    </source>
</evidence>
<gene>
    <name evidence="10" type="ORF">P4826_19435</name>
</gene>
<protein>
    <submittedName>
        <fullName evidence="10">YeeE/YedE family protein</fullName>
    </submittedName>
</protein>